<evidence type="ECO:0000313" key="2">
    <source>
        <dbReference type="Proteomes" id="UP000714275"/>
    </source>
</evidence>
<proteinExistence type="predicted"/>
<evidence type="ECO:0000313" key="1">
    <source>
        <dbReference type="EMBL" id="KAG1765748.1"/>
    </source>
</evidence>
<keyword evidence="2" id="KW-1185">Reference proteome</keyword>
<name>A0A9P6ZHZ1_9AGAM</name>
<organism evidence="1 2">
    <name type="scientific">Suillus placidus</name>
    <dbReference type="NCBI Taxonomy" id="48579"/>
    <lineage>
        <taxon>Eukaryota</taxon>
        <taxon>Fungi</taxon>
        <taxon>Dikarya</taxon>
        <taxon>Basidiomycota</taxon>
        <taxon>Agaricomycotina</taxon>
        <taxon>Agaricomycetes</taxon>
        <taxon>Agaricomycetidae</taxon>
        <taxon>Boletales</taxon>
        <taxon>Suillineae</taxon>
        <taxon>Suillaceae</taxon>
        <taxon>Suillus</taxon>
    </lineage>
</organism>
<accession>A0A9P6ZHZ1</accession>
<reference evidence="1" key="1">
    <citation type="journal article" date="2020" name="New Phytol.">
        <title>Comparative genomics reveals dynamic genome evolution in host specialist ectomycorrhizal fungi.</title>
        <authorList>
            <person name="Lofgren L.A."/>
            <person name="Nguyen N.H."/>
            <person name="Vilgalys R."/>
            <person name="Ruytinx J."/>
            <person name="Liao H.L."/>
            <person name="Branco S."/>
            <person name="Kuo A."/>
            <person name="LaButti K."/>
            <person name="Lipzen A."/>
            <person name="Andreopoulos W."/>
            <person name="Pangilinan J."/>
            <person name="Riley R."/>
            <person name="Hundley H."/>
            <person name="Na H."/>
            <person name="Barry K."/>
            <person name="Grigoriev I.V."/>
            <person name="Stajich J.E."/>
            <person name="Kennedy P.G."/>
        </authorList>
    </citation>
    <scope>NUCLEOTIDE SEQUENCE</scope>
    <source>
        <strain evidence="1">DOB743</strain>
    </source>
</reference>
<dbReference type="Proteomes" id="UP000714275">
    <property type="component" value="Unassembled WGS sequence"/>
</dbReference>
<dbReference type="OrthoDB" id="267397at2759"/>
<comment type="caution">
    <text evidence="1">The sequence shown here is derived from an EMBL/GenBank/DDBJ whole genome shotgun (WGS) entry which is preliminary data.</text>
</comment>
<sequence>MVHDDDVEKFKEKLAGGQYMNPDAKHTTTQPHMKIVATNISESDWHPSLSLTADPLEVDAGNMISTSSQDIKLSSRWNGLPAPATQALSSSITDSTPQEIQINVKELGPSELKLQITICTDKTALDLKRAVAEKSDLAEAGDLQLSYEIERLRDKITKLEAHDAMLVTLIEKEELTGDAQELRFVQTSKPSVTRELRESCISRRRNITSKNPQTVSSPIERRFLSLVRQWEKKRENL</sequence>
<protein>
    <submittedName>
        <fullName evidence="1">Uncharacterized protein</fullName>
    </submittedName>
</protein>
<dbReference type="AlphaFoldDB" id="A0A9P6ZHZ1"/>
<gene>
    <name evidence="1" type="ORF">EV702DRAFT_1212250</name>
</gene>
<dbReference type="EMBL" id="JABBWD010000104">
    <property type="protein sequence ID" value="KAG1765748.1"/>
    <property type="molecule type" value="Genomic_DNA"/>
</dbReference>